<accession>A0A9N9JAH8</accession>
<dbReference type="Pfam" id="PF05938">
    <property type="entry name" value="Self-incomp_S1"/>
    <property type="match status" value="1"/>
</dbReference>
<feature type="chain" id="PRO_5040168046" evidence="6">
    <location>
        <begin position="20"/>
        <end position="86"/>
    </location>
</feature>
<feature type="non-terminal residue" evidence="7">
    <location>
        <position position="86"/>
    </location>
</feature>
<dbReference type="InterPro" id="IPR010264">
    <property type="entry name" value="Self-incomp_S1"/>
</dbReference>
<dbReference type="GO" id="GO:0060320">
    <property type="term" value="P:rejection of self pollen"/>
    <property type="evidence" value="ECO:0007669"/>
    <property type="project" value="UniProtKB-KW"/>
</dbReference>
<sequence length="86" mass="9598">MAAAVVVSLGVSIVSLAVALGNNIVKQNQDKQNQEHVLIHDDSGWKNLNPYECVVFSFRPNIWGTTHFWCTVKSQGIHKTFPLYGE</sequence>
<keyword evidence="3" id="KW-0713">Self-incompatibility</keyword>
<comment type="caution">
    <text evidence="7">The sequence shown here is derived from an EMBL/GenBank/DDBJ whole genome shotgun (WGS) entry which is preliminary data.</text>
</comment>
<protein>
    <submittedName>
        <fullName evidence="7">1916_t:CDS:1</fullName>
    </submittedName>
</protein>
<organism evidence="7 8">
    <name type="scientific">Ambispora leptoticha</name>
    <dbReference type="NCBI Taxonomy" id="144679"/>
    <lineage>
        <taxon>Eukaryota</taxon>
        <taxon>Fungi</taxon>
        <taxon>Fungi incertae sedis</taxon>
        <taxon>Mucoromycota</taxon>
        <taxon>Glomeromycotina</taxon>
        <taxon>Glomeromycetes</taxon>
        <taxon>Archaeosporales</taxon>
        <taxon>Ambisporaceae</taxon>
        <taxon>Ambispora</taxon>
    </lineage>
</organism>
<dbReference type="EMBL" id="CAJVPS010053673">
    <property type="protein sequence ID" value="CAG8772934.1"/>
    <property type="molecule type" value="Genomic_DNA"/>
</dbReference>
<evidence type="ECO:0000256" key="3">
    <source>
        <dbReference type="ARBA" id="ARBA00022471"/>
    </source>
</evidence>
<evidence type="ECO:0000256" key="1">
    <source>
        <dbReference type="ARBA" id="ARBA00004613"/>
    </source>
</evidence>
<evidence type="ECO:0000313" key="7">
    <source>
        <dbReference type="EMBL" id="CAG8772934.1"/>
    </source>
</evidence>
<keyword evidence="4" id="KW-0964">Secreted</keyword>
<dbReference type="Proteomes" id="UP000789508">
    <property type="component" value="Unassembled WGS sequence"/>
</dbReference>
<evidence type="ECO:0000256" key="2">
    <source>
        <dbReference type="ARBA" id="ARBA00005581"/>
    </source>
</evidence>
<keyword evidence="5 6" id="KW-0732">Signal</keyword>
<reference evidence="7" key="1">
    <citation type="submission" date="2021-06" db="EMBL/GenBank/DDBJ databases">
        <authorList>
            <person name="Kallberg Y."/>
            <person name="Tangrot J."/>
            <person name="Rosling A."/>
        </authorList>
    </citation>
    <scope>NUCLEOTIDE SEQUENCE</scope>
    <source>
        <strain evidence="7">FL130A</strain>
    </source>
</reference>
<dbReference type="GO" id="GO:0005576">
    <property type="term" value="C:extracellular region"/>
    <property type="evidence" value="ECO:0007669"/>
    <property type="project" value="UniProtKB-SubCell"/>
</dbReference>
<dbReference type="OrthoDB" id="1900999at2759"/>
<evidence type="ECO:0000313" key="8">
    <source>
        <dbReference type="Proteomes" id="UP000789508"/>
    </source>
</evidence>
<evidence type="ECO:0000256" key="6">
    <source>
        <dbReference type="SAM" id="SignalP"/>
    </source>
</evidence>
<proteinExistence type="inferred from homology"/>
<comment type="subcellular location">
    <subcellularLocation>
        <location evidence="1">Secreted</location>
    </subcellularLocation>
</comment>
<dbReference type="AlphaFoldDB" id="A0A9N9JAH8"/>
<evidence type="ECO:0000256" key="4">
    <source>
        <dbReference type="ARBA" id="ARBA00022525"/>
    </source>
</evidence>
<comment type="similarity">
    <text evidence="2">Belongs to the plant self-incompatibility (S1) protein family.</text>
</comment>
<name>A0A9N9JAH8_9GLOM</name>
<gene>
    <name evidence="7" type="ORF">ALEPTO_LOCUS14245</name>
</gene>
<evidence type="ECO:0000256" key="5">
    <source>
        <dbReference type="ARBA" id="ARBA00022729"/>
    </source>
</evidence>
<keyword evidence="8" id="KW-1185">Reference proteome</keyword>
<feature type="signal peptide" evidence="6">
    <location>
        <begin position="1"/>
        <end position="19"/>
    </location>
</feature>